<evidence type="ECO:0008006" key="3">
    <source>
        <dbReference type="Google" id="ProtNLM"/>
    </source>
</evidence>
<gene>
    <name evidence="1" type="ORF">A4V02_03845</name>
</gene>
<sequence length="194" mass="22857">MGYMTKIIYAAGLVAQKLHKGQVDKGGNNYFESHLLKVADAGFDWKEKVVGFLHDAPEDCNVMVEDVMNLLDQEISRVVDNPKEHWYEEDWWEDWMEDIAVYPCSVTHVMTTEERDEIKKALTLLNHHTASSREEYINRISRNFLALKVKLHDLESNMDIKRILKPTEKDYARIERYKKEYHILMEALSNRLNI</sequence>
<accession>A0A1B1S811</accession>
<dbReference type="Proteomes" id="UP000186351">
    <property type="component" value="Chromosome"/>
</dbReference>
<name>A0A1B1S811_9BACT</name>
<reference evidence="2" key="1">
    <citation type="submission" date="2016-04" db="EMBL/GenBank/DDBJ databases">
        <title>Complete Genome Sequences of Twelve Strains of a Stable Defined Moderately Diverse Mouse Microbiota 2 (sDMDMm2).</title>
        <authorList>
            <person name="Uchimura Y."/>
            <person name="Wyss M."/>
            <person name="Brugiroux S."/>
            <person name="Limenitakis J.P."/>
            <person name="Stecher B."/>
            <person name="McCoy K.D."/>
            <person name="Macpherson A.J."/>
        </authorList>
    </citation>
    <scope>NUCLEOTIDE SEQUENCE [LARGE SCALE GENOMIC DNA]</scope>
    <source>
        <strain evidence="2">YL27</strain>
    </source>
</reference>
<protein>
    <recommendedName>
        <fullName evidence="3">Phosphohydrolase</fullName>
    </recommendedName>
</protein>
<dbReference type="Gene3D" id="1.10.3210.10">
    <property type="entry name" value="Hypothetical protein af1432"/>
    <property type="match status" value="1"/>
</dbReference>
<evidence type="ECO:0000313" key="2">
    <source>
        <dbReference type="Proteomes" id="UP000186351"/>
    </source>
</evidence>
<organism evidence="1 2">
    <name type="scientific">Muribaculum intestinale</name>
    <dbReference type="NCBI Taxonomy" id="1796646"/>
    <lineage>
        <taxon>Bacteria</taxon>
        <taxon>Pseudomonadati</taxon>
        <taxon>Bacteroidota</taxon>
        <taxon>Bacteroidia</taxon>
        <taxon>Bacteroidales</taxon>
        <taxon>Muribaculaceae</taxon>
        <taxon>Muribaculum</taxon>
    </lineage>
</organism>
<dbReference type="EMBL" id="CP015402">
    <property type="protein sequence ID" value="ANU62934.2"/>
    <property type="molecule type" value="Genomic_DNA"/>
</dbReference>
<dbReference type="SUPFAM" id="SSF109604">
    <property type="entry name" value="HD-domain/PDEase-like"/>
    <property type="match status" value="1"/>
</dbReference>
<dbReference type="OrthoDB" id="9802385at2"/>
<dbReference type="KEGG" id="pary:A4V02_03845"/>
<proteinExistence type="predicted"/>
<dbReference type="AlphaFoldDB" id="A0A1B1S811"/>
<evidence type="ECO:0000313" key="1">
    <source>
        <dbReference type="EMBL" id="ANU62934.2"/>
    </source>
</evidence>
<keyword evidence="2" id="KW-1185">Reference proteome</keyword>
<accession>A0A1Z2XKJ9</accession>